<dbReference type="Proteomes" id="UP001386955">
    <property type="component" value="Unassembled WGS sequence"/>
</dbReference>
<evidence type="ECO:0000313" key="1">
    <source>
        <dbReference type="EMBL" id="KAK7393269.1"/>
    </source>
</evidence>
<proteinExistence type="predicted"/>
<accession>A0AAN9SDA8</accession>
<dbReference type="AlphaFoldDB" id="A0AAN9SDA8"/>
<gene>
    <name evidence="1" type="ORF">VNO78_21820</name>
</gene>
<keyword evidence="2" id="KW-1185">Reference proteome</keyword>
<comment type="caution">
    <text evidence="1">The sequence shown here is derived from an EMBL/GenBank/DDBJ whole genome shotgun (WGS) entry which is preliminary data.</text>
</comment>
<protein>
    <submittedName>
        <fullName evidence="1">Uncharacterized protein</fullName>
    </submittedName>
</protein>
<organism evidence="1 2">
    <name type="scientific">Psophocarpus tetragonolobus</name>
    <name type="common">Winged bean</name>
    <name type="synonym">Dolichos tetragonolobus</name>
    <dbReference type="NCBI Taxonomy" id="3891"/>
    <lineage>
        <taxon>Eukaryota</taxon>
        <taxon>Viridiplantae</taxon>
        <taxon>Streptophyta</taxon>
        <taxon>Embryophyta</taxon>
        <taxon>Tracheophyta</taxon>
        <taxon>Spermatophyta</taxon>
        <taxon>Magnoliopsida</taxon>
        <taxon>eudicotyledons</taxon>
        <taxon>Gunneridae</taxon>
        <taxon>Pentapetalae</taxon>
        <taxon>rosids</taxon>
        <taxon>fabids</taxon>
        <taxon>Fabales</taxon>
        <taxon>Fabaceae</taxon>
        <taxon>Papilionoideae</taxon>
        <taxon>50 kb inversion clade</taxon>
        <taxon>NPAAA clade</taxon>
        <taxon>indigoferoid/millettioid clade</taxon>
        <taxon>Phaseoleae</taxon>
        <taxon>Psophocarpus</taxon>
    </lineage>
</organism>
<dbReference type="EMBL" id="JAYMYS010000005">
    <property type="protein sequence ID" value="KAK7393269.1"/>
    <property type="molecule type" value="Genomic_DNA"/>
</dbReference>
<sequence length="66" mass="7812">MWLFNSGYRLEMQRMIVQDVDQAEDIAYDNSEQFIFQLGFFALDKPGGVTVKFVGYDIMEYMEKIE</sequence>
<evidence type="ECO:0000313" key="2">
    <source>
        <dbReference type="Proteomes" id="UP001386955"/>
    </source>
</evidence>
<name>A0AAN9SDA8_PSOTE</name>
<reference evidence="1 2" key="1">
    <citation type="submission" date="2024-01" db="EMBL/GenBank/DDBJ databases">
        <title>The genomes of 5 underutilized Papilionoideae crops provide insights into root nodulation and disease resistanc.</title>
        <authorList>
            <person name="Jiang F."/>
        </authorList>
    </citation>
    <scope>NUCLEOTIDE SEQUENCE [LARGE SCALE GENOMIC DNA]</scope>
    <source>
        <strain evidence="1">DUOXIRENSHENG_FW03</strain>
        <tissue evidence="1">Leaves</tissue>
    </source>
</reference>